<feature type="domain" description="Tripartite ATP-independent periplasmic transporters DctQ component" evidence="10">
    <location>
        <begin position="27"/>
        <end position="159"/>
    </location>
</feature>
<dbReference type="EMBL" id="CP117812">
    <property type="protein sequence ID" value="WDE98854.1"/>
    <property type="molecule type" value="Genomic_DNA"/>
</dbReference>
<protein>
    <submittedName>
        <fullName evidence="11">TRAP transporter small permease subunit</fullName>
    </submittedName>
</protein>
<feature type="transmembrane region" description="Helical" evidence="9">
    <location>
        <begin position="134"/>
        <end position="156"/>
    </location>
</feature>
<dbReference type="PANTHER" id="PTHR35011">
    <property type="entry name" value="2,3-DIKETO-L-GULONATE TRAP TRANSPORTER SMALL PERMEASE PROTEIN YIAM"/>
    <property type="match status" value="1"/>
</dbReference>
<keyword evidence="6 9" id="KW-1133">Transmembrane helix</keyword>
<sequence length="168" mass="19107">MTRVADLIEGLLKKFCELCLWANFLLIFIIVFQVVARYAFDFTWASLEELQWHLFAVAMFTGVAYAIVEGCHVRADILFNKFTQKWRDVVELLTMALCVIPFFSLIFFYGLSFVERSYSVSEMSSSPGGLPHRWLIKALIPLACLLIIFAAIAKILRALASLRGKNVS</sequence>
<dbReference type="InterPro" id="IPR007387">
    <property type="entry name" value="TRAP_DctQ"/>
</dbReference>
<name>A0ABY7VYI2_9BACT</name>
<evidence type="ECO:0000256" key="9">
    <source>
        <dbReference type="SAM" id="Phobius"/>
    </source>
</evidence>
<evidence type="ECO:0000256" key="7">
    <source>
        <dbReference type="ARBA" id="ARBA00023136"/>
    </source>
</evidence>
<keyword evidence="12" id="KW-1185">Reference proteome</keyword>
<evidence type="ECO:0000256" key="3">
    <source>
        <dbReference type="ARBA" id="ARBA00022475"/>
    </source>
</evidence>
<dbReference type="Proteomes" id="UP001214250">
    <property type="component" value="Chromosome 2"/>
</dbReference>
<evidence type="ECO:0000256" key="5">
    <source>
        <dbReference type="ARBA" id="ARBA00022692"/>
    </source>
</evidence>
<keyword evidence="4" id="KW-0997">Cell inner membrane</keyword>
<evidence type="ECO:0000256" key="4">
    <source>
        <dbReference type="ARBA" id="ARBA00022519"/>
    </source>
</evidence>
<keyword evidence="5 9" id="KW-0812">Transmembrane</keyword>
<dbReference type="RefSeq" id="WP_274153723.1">
    <property type="nucleotide sequence ID" value="NZ_CP117812.1"/>
</dbReference>
<organism evidence="11 12">
    <name type="scientific">Lentisphaera profundi</name>
    <dbReference type="NCBI Taxonomy" id="1658616"/>
    <lineage>
        <taxon>Bacteria</taxon>
        <taxon>Pseudomonadati</taxon>
        <taxon>Lentisphaerota</taxon>
        <taxon>Lentisphaeria</taxon>
        <taxon>Lentisphaerales</taxon>
        <taxon>Lentisphaeraceae</taxon>
        <taxon>Lentisphaera</taxon>
    </lineage>
</organism>
<keyword evidence="2" id="KW-0813">Transport</keyword>
<feature type="transmembrane region" description="Helical" evidence="9">
    <location>
        <begin position="20"/>
        <end position="40"/>
    </location>
</feature>
<proteinExistence type="inferred from homology"/>
<comment type="similarity">
    <text evidence="8">Belongs to the TRAP transporter small permease family.</text>
</comment>
<dbReference type="PANTHER" id="PTHR35011:SF4">
    <property type="entry name" value="SLL1102 PROTEIN"/>
    <property type="match status" value="1"/>
</dbReference>
<evidence type="ECO:0000256" key="8">
    <source>
        <dbReference type="ARBA" id="ARBA00038436"/>
    </source>
</evidence>
<evidence type="ECO:0000313" key="12">
    <source>
        <dbReference type="Proteomes" id="UP001214250"/>
    </source>
</evidence>
<dbReference type="InterPro" id="IPR055348">
    <property type="entry name" value="DctQ"/>
</dbReference>
<evidence type="ECO:0000256" key="1">
    <source>
        <dbReference type="ARBA" id="ARBA00004429"/>
    </source>
</evidence>
<dbReference type="Pfam" id="PF04290">
    <property type="entry name" value="DctQ"/>
    <property type="match status" value="1"/>
</dbReference>
<gene>
    <name evidence="11" type="ORF">PQO03_13520</name>
</gene>
<accession>A0ABY7VYI2</accession>
<feature type="transmembrane region" description="Helical" evidence="9">
    <location>
        <begin position="52"/>
        <end position="68"/>
    </location>
</feature>
<reference evidence="11 12" key="1">
    <citation type="submission" date="2023-02" db="EMBL/GenBank/DDBJ databases">
        <title>Genome sequence of Lentisphaera profundi SAORIC-696.</title>
        <authorList>
            <person name="Kim e."/>
            <person name="Cho J.-C."/>
            <person name="Choi A."/>
            <person name="Kang I."/>
        </authorList>
    </citation>
    <scope>NUCLEOTIDE SEQUENCE [LARGE SCALE GENOMIC DNA]</scope>
    <source>
        <strain evidence="11 12">SAORIC-696</strain>
    </source>
</reference>
<comment type="subcellular location">
    <subcellularLocation>
        <location evidence="1">Cell inner membrane</location>
        <topology evidence="1">Multi-pass membrane protein</topology>
    </subcellularLocation>
</comment>
<keyword evidence="7 9" id="KW-0472">Membrane</keyword>
<keyword evidence="3" id="KW-1003">Cell membrane</keyword>
<evidence type="ECO:0000259" key="10">
    <source>
        <dbReference type="Pfam" id="PF04290"/>
    </source>
</evidence>
<evidence type="ECO:0000256" key="2">
    <source>
        <dbReference type="ARBA" id="ARBA00022448"/>
    </source>
</evidence>
<feature type="transmembrane region" description="Helical" evidence="9">
    <location>
        <begin position="89"/>
        <end position="114"/>
    </location>
</feature>
<evidence type="ECO:0000313" key="11">
    <source>
        <dbReference type="EMBL" id="WDE98854.1"/>
    </source>
</evidence>
<evidence type="ECO:0000256" key="6">
    <source>
        <dbReference type="ARBA" id="ARBA00022989"/>
    </source>
</evidence>